<dbReference type="NCBIfam" id="TIGR01068">
    <property type="entry name" value="thioredoxin"/>
    <property type="match status" value="1"/>
</dbReference>
<sequence>MNQDYIIVQCPNCGAKNRIPAEKKGRNARCGRCHTPLTVGPYAGASAHPVHVTDATFQQEVLKSPGTVLVDFWAPWCGACRMVTPVLDQLAQEFSGRMKVAKLNVDENPLTSSRYGIRSIPSLLFFKNGTLVNTVTGALPKEELKRQVQAIL</sequence>
<evidence type="ECO:0000256" key="4">
    <source>
        <dbReference type="ARBA" id="ARBA00023157"/>
    </source>
</evidence>
<keyword evidence="5" id="KW-0676">Redox-active center</keyword>
<evidence type="ECO:0000313" key="7">
    <source>
        <dbReference type="EMBL" id="VFU13296.1"/>
    </source>
</evidence>
<dbReference type="PRINTS" id="PR00421">
    <property type="entry name" value="THIOREDOXIN"/>
</dbReference>
<dbReference type="CDD" id="cd02947">
    <property type="entry name" value="TRX_family"/>
    <property type="match status" value="1"/>
</dbReference>
<dbReference type="PROSITE" id="PS00194">
    <property type="entry name" value="THIOREDOXIN_1"/>
    <property type="match status" value="1"/>
</dbReference>
<dbReference type="GO" id="GO:0015035">
    <property type="term" value="F:protein-disulfide reductase activity"/>
    <property type="evidence" value="ECO:0007669"/>
    <property type="project" value="InterPro"/>
</dbReference>
<evidence type="ECO:0000259" key="6">
    <source>
        <dbReference type="PROSITE" id="PS51352"/>
    </source>
</evidence>
<name>A0A485LXS3_9ZZZZ</name>
<dbReference type="InterPro" id="IPR049299">
    <property type="entry name" value="Thio2_N"/>
</dbReference>
<dbReference type="FunFam" id="3.40.30.10:FF:000001">
    <property type="entry name" value="Thioredoxin"/>
    <property type="match status" value="1"/>
</dbReference>
<keyword evidence="3" id="KW-0249">Electron transport</keyword>
<feature type="domain" description="Thioredoxin" evidence="6">
    <location>
        <begin position="41"/>
        <end position="152"/>
    </location>
</feature>
<dbReference type="GO" id="GO:0046872">
    <property type="term" value="F:metal ion binding"/>
    <property type="evidence" value="ECO:0007669"/>
    <property type="project" value="UniProtKB-KW"/>
</dbReference>
<dbReference type="SUPFAM" id="SSF52833">
    <property type="entry name" value="Thioredoxin-like"/>
    <property type="match status" value="1"/>
</dbReference>
<dbReference type="PANTHER" id="PTHR45663:SF11">
    <property type="entry name" value="GEO12009P1"/>
    <property type="match status" value="1"/>
</dbReference>
<dbReference type="NCBIfam" id="NF008229">
    <property type="entry name" value="PRK10996.1"/>
    <property type="match status" value="1"/>
</dbReference>
<keyword evidence="2" id="KW-0479">Metal-binding</keyword>
<dbReference type="PROSITE" id="PS51352">
    <property type="entry name" value="THIOREDOXIN_2"/>
    <property type="match status" value="1"/>
</dbReference>
<dbReference type="Pfam" id="PF00085">
    <property type="entry name" value="Thioredoxin"/>
    <property type="match status" value="1"/>
</dbReference>
<dbReference type="Gene3D" id="3.40.30.10">
    <property type="entry name" value="Glutaredoxin"/>
    <property type="match status" value="1"/>
</dbReference>
<dbReference type="InterPro" id="IPR036249">
    <property type="entry name" value="Thioredoxin-like_sf"/>
</dbReference>
<dbReference type="EMBL" id="CAADRM010000078">
    <property type="protein sequence ID" value="VFU13296.1"/>
    <property type="molecule type" value="Genomic_DNA"/>
</dbReference>
<dbReference type="PANTHER" id="PTHR45663">
    <property type="entry name" value="GEO12009P1"/>
    <property type="match status" value="1"/>
</dbReference>
<keyword evidence="1" id="KW-0813">Transport</keyword>
<dbReference type="InterPro" id="IPR017937">
    <property type="entry name" value="Thioredoxin_CS"/>
</dbReference>
<dbReference type="InterPro" id="IPR013766">
    <property type="entry name" value="Thioredoxin_domain"/>
</dbReference>
<organism evidence="7">
    <name type="scientific">anaerobic digester metagenome</name>
    <dbReference type="NCBI Taxonomy" id="1263854"/>
    <lineage>
        <taxon>unclassified sequences</taxon>
        <taxon>metagenomes</taxon>
        <taxon>ecological metagenomes</taxon>
    </lineage>
</organism>
<dbReference type="AlphaFoldDB" id="A0A485LXS3"/>
<evidence type="ECO:0000256" key="2">
    <source>
        <dbReference type="ARBA" id="ARBA00022723"/>
    </source>
</evidence>
<accession>A0A485LXS3</accession>
<evidence type="ECO:0000256" key="3">
    <source>
        <dbReference type="ARBA" id="ARBA00022982"/>
    </source>
</evidence>
<dbReference type="GO" id="GO:0045454">
    <property type="term" value="P:cell redox homeostasis"/>
    <property type="evidence" value="ECO:0007669"/>
    <property type="project" value="TreeGrafter"/>
</dbReference>
<keyword evidence="4" id="KW-1015">Disulfide bond</keyword>
<dbReference type="InterPro" id="IPR005746">
    <property type="entry name" value="Thioredoxin"/>
</dbReference>
<proteinExistence type="predicted"/>
<evidence type="ECO:0000256" key="5">
    <source>
        <dbReference type="ARBA" id="ARBA00023284"/>
    </source>
</evidence>
<dbReference type="Gene3D" id="2.30.30.380">
    <property type="entry name" value="Zn-finger domain of Sec23/24"/>
    <property type="match status" value="1"/>
</dbReference>
<dbReference type="GO" id="GO:0005829">
    <property type="term" value="C:cytosol"/>
    <property type="evidence" value="ECO:0007669"/>
    <property type="project" value="TreeGrafter"/>
</dbReference>
<reference evidence="7" key="1">
    <citation type="submission" date="2019-03" db="EMBL/GenBank/DDBJ databases">
        <authorList>
            <person name="Hao L."/>
        </authorList>
    </citation>
    <scope>NUCLEOTIDE SEQUENCE</scope>
</reference>
<evidence type="ECO:0000256" key="1">
    <source>
        <dbReference type="ARBA" id="ARBA00022448"/>
    </source>
</evidence>
<protein>
    <submittedName>
        <fullName evidence="7">Thioredoxin-1</fullName>
    </submittedName>
</protein>
<gene>
    <name evidence="7" type="primary">trxA</name>
    <name evidence="7" type="ORF">SCFA_170019</name>
</gene>
<dbReference type="Pfam" id="PF21352">
    <property type="entry name" value="Zn_ribbon_Thio2"/>
    <property type="match status" value="1"/>
</dbReference>